<keyword evidence="1" id="KW-0472">Membrane</keyword>
<feature type="transmembrane region" description="Helical" evidence="1">
    <location>
        <begin position="106"/>
        <end position="127"/>
    </location>
</feature>
<accession>A0A1H2DDR9</accession>
<gene>
    <name evidence="2" type="ORF">SAMN04489716_9408</name>
</gene>
<dbReference type="EMBL" id="LT629758">
    <property type="protein sequence ID" value="SDT80895.1"/>
    <property type="molecule type" value="Genomic_DNA"/>
</dbReference>
<feature type="transmembrane region" description="Helical" evidence="1">
    <location>
        <begin position="43"/>
        <end position="69"/>
    </location>
</feature>
<reference evidence="2 3" key="1">
    <citation type="submission" date="2016-10" db="EMBL/GenBank/DDBJ databases">
        <authorList>
            <person name="de Groot N.N."/>
        </authorList>
    </citation>
    <scope>NUCLEOTIDE SEQUENCE [LARGE SCALE GENOMIC DNA]</scope>
    <source>
        <strain evidence="2 3">DSM 43941</strain>
    </source>
</reference>
<keyword evidence="1" id="KW-1133">Transmembrane helix</keyword>
<keyword evidence="1" id="KW-0812">Transmembrane</keyword>
<dbReference type="AlphaFoldDB" id="A0A1H2DDR9"/>
<evidence type="ECO:0000256" key="1">
    <source>
        <dbReference type="SAM" id="Phobius"/>
    </source>
</evidence>
<evidence type="ECO:0000313" key="2">
    <source>
        <dbReference type="EMBL" id="SDT80895.1"/>
    </source>
</evidence>
<proteinExistence type="predicted"/>
<feature type="transmembrane region" description="Helical" evidence="1">
    <location>
        <begin position="76"/>
        <end position="100"/>
    </location>
</feature>
<dbReference type="STRING" id="113562.SAMN04489716_9408"/>
<keyword evidence="3" id="KW-1185">Reference proteome</keyword>
<dbReference type="Proteomes" id="UP000198688">
    <property type="component" value="Chromosome I"/>
</dbReference>
<sequence>MPRESVKPGRAGGLGLFLLAVPAVVEPAVTALAVAMFPEIADASLLGGAGTIAVGVAAAVLAAVGAALALRGTRGLAASIIAVLLSVAGGLVALVAFSLLFAGGALIIFAILLLHAAFSIAMIVRAVTRSGPEGVAQ</sequence>
<protein>
    <submittedName>
        <fullName evidence="2">Uncharacterized protein</fullName>
    </submittedName>
</protein>
<organism evidence="2 3">
    <name type="scientific">Actinoplanes derwentensis</name>
    <dbReference type="NCBI Taxonomy" id="113562"/>
    <lineage>
        <taxon>Bacteria</taxon>
        <taxon>Bacillati</taxon>
        <taxon>Actinomycetota</taxon>
        <taxon>Actinomycetes</taxon>
        <taxon>Micromonosporales</taxon>
        <taxon>Micromonosporaceae</taxon>
        <taxon>Actinoplanes</taxon>
    </lineage>
</organism>
<dbReference type="RefSeq" id="WP_157752096.1">
    <property type="nucleotide sequence ID" value="NZ_BOMJ01000018.1"/>
</dbReference>
<name>A0A1H2DDR9_9ACTN</name>
<evidence type="ECO:0000313" key="3">
    <source>
        <dbReference type="Proteomes" id="UP000198688"/>
    </source>
</evidence>